<dbReference type="Gene3D" id="3.30.420.10">
    <property type="entry name" value="Ribonuclease H-like superfamily/Ribonuclease H"/>
    <property type="match status" value="1"/>
</dbReference>
<dbReference type="Pfam" id="PF12796">
    <property type="entry name" value="Ank_2"/>
    <property type="match status" value="2"/>
</dbReference>
<dbReference type="GO" id="GO:0071356">
    <property type="term" value="P:cellular response to tumor necrosis factor"/>
    <property type="evidence" value="ECO:0007669"/>
    <property type="project" value="TreeGrafter"/>
</dbReference>
<name>A0AAN8KZP8_9TELE</name>
<dbReference type="SUPFAM" id="SSF48403">
    <property type="entry name" value="Ankyrin repeat"/>
    <property type="match status" value="1"/>
</dbReference>
<feature type="repeat" description="ANK" evidence="3">
    <location>
        <begin position="256"/>
        <end position="288"/>
    </location>
</feature>
<evidence type="ECO:0000256" key="1">
    <source>
        <dbReference type="ARBA" id="ARBA00022737"/>
    </source>
</evidence>
<dbReference type="PANTHER" id="PTHR46680:SF3">
    <property type="entry name" value="NF-KAPPA-B INHIBITOR CACTUS"/>
    <property type="match status" value="1"/>
</dbReference>
<evidence type="ECO:0000256" key="2">
    <source>
        <dbReference type="ARBA" id="ARBA00023043"/>
    </source>
</evidence>
<organism evidence="4 5">
    <name type="scientific">Coregonus suidteri</name>
    <dbReference type="NCBI Taxonomy" id="861788"/>
    <lineage>
        <taxon>Eukaryota</taxon>
        <taxon>Metazoa</taxon>
        <taxon>Chordata</taxon>
        <taxon>Craniata</taxon>
        <taxon>Vertebrata</taxon>
        <taxon>Euteleostomi</taxon>
        <taxon>Actinopterygii</taxon>
        <taxon>Neopterygii</taxon>
        <taxon>Teleostei</taxon>
        <taxon>Protacanthopterygii</taxon>
        <taxon>Salmoniformes</taxon>
        <taxon>Salmonidae</taxon>
        <taxon>Coregoninae</taxon>
        <taxon>Coregonus</taxon>
    </lineage>
</organism>
<gene>
    <name evidence="4" type="ORF">J4Q44_G00313750</name>
</gene>
<evidence type="ECO:0000256" key="3">
    <source>
        <dbReference type="PROSITE-ProRule" id="PRU00023"/>
    </source>
</evidence>
<keyword evidence="2 3" id="KW-0040">ANK repeat</keyword>
<dbReference type="GO" id="GO:0005829">
    <property type="term" value="C:cytosol"/>
    <property type="evidence" value="ECO:0007669"/>
    <property type="project" value="TreeGrafter"/>
</dbReference>
<dbReference type="InterPro" id="IPR051070">
    <property type="entry name" value="NF-kappa-B_inhibitor"/>
</dbReference>
<comment type="caution">
    <text evidence="4">The sequence shown here is derived from an EMBL/GenBank/DDBJ whole genome shotgun (WGS) entry which is preliminary data.</text>
</comment>
<dbReference type="Proteomes" id="UP001356427">
    <property type="component" value="Unassembled WGS sequence"/>
</dbReference>
<dbReference type="PANTHER" id="PTHR46680">
    <property type="entry name" value="NF-KAPPA-B INHIBITOR ALPHA"/>
    <property type="match status" value="1"/>
</dbReference>
<dbReference type="InterPro" id="IPR036397">
    <property type="entry name" value="RNaseH_sf"/>
</dbReference>
<dbReference type="SMART" id="SM00248">
    <property type="entry name" value="ANK"/>
    <property type="match status" value="3"/>
</dbReference>
<feature type="repeat" description="ANK" evidence="3">
    <location>
        <begin position="190"/>
        <end position="222"/>
    </location>
</feature>
<dbReference type="Gene3D" id="1.25.40.20">
    <property type="entry name" value="Ankyrin repeat-containing domain"/>
    <property type="match status" value="2"/>
</dbReference>
<dbReference type="GO" id="GO:0051059">
    <property type="term" value="F:NF-kappaB binding"/>
    <property type="evidence" value="ECO:0007669"/>
    <property type="project" value="TreeGrafter"/>
</dbReference>
<protein>
    <submittedName>
        <fullName evidence="4">Uncharacterized protein</fullName>
    </submittedName>
</protein>
<dbReference type="PROSITE" id="PS50297">
    <property type="entry name" value="ANK_REP_REGION"/>
    <property type="match status" value="3"/>
</dbReference>
<feature type="repeat" description="ANK" evidence="3">
    <location>
        <begin position="157"/>
        <end position="189"/>
    </location>
</feature>
<dbReference type="EMBL" id="JAGTTL010000030">
    <property type="protein sequence ID" value="KAK6298320.1"/>
    <property type="molecule type" value="Genomic_DNA"/>
</dbReference>
<keyword evidence="1" id="KW-0677">Repeat</keyword>
<evidence type="ECO:0000313" key="5">
    <source>
        <dbReference type="Proteomes" id="UP001356427"/>
    </source>
</evidence>
<sequence>MYREILANNLLPSVRALKMGRGWVFQHDNDPKHTARATMEWLWKKHLKWSTVGLTIIASSIERSAQQAAEMDSTQDGPDIVTKSIMILGTATRDRRFLRWVGQVLKLKWLKNKSQEEVKVMIGELLPSFACGCVENNDFLSLQEILERMDVNCGDYDGTTPLHKACEKGRLDMVKYLMGKGASTQLKDRFGYTPLHLAIKNRHFDIIRILRLKGAPLSLELVRIGLELIKVVQNKDYQLLQAWYLSGVNMDQSDYNGRTALHIAVRLRERTMVSRLLDYGATPLERDVWGWTAVDEAQNNNLPSILKLFHPFT</sequence>
<dbReference type="InterPro" id="IPR002110">
    <property type="entry name" value="Ankyrin_rpt"/>
</dbReference>
<evidence type="ECO:0000313" key="4">
    <source>
        <dbReference type="EMBL" id="KAK6298320.1"/>
    </source>
</evidence>
<dbReference type="InterPro" id="IPR036770">
    <property type="entry name" value="Ankyrin_rpt-contain_sf"/>
</dbReference>
<keyword evidence="5" id="KW-1185">Reference proteome</keyword>
<dbReference type="PROSITE" id="PS50088">
    <property type="entry name" value="ANK_REPEAT"/>
    <property type="match status" value="3"/>
</dbReference>
<dbReference type="AlphaFoldDB" id="A0AAN8KZP8"/>
<reference evidence="4 5" key="1">
    <citation type="submission" date="2021-04" db="EMBL/GenBank/DDBJ databases">
        <authorList>
            <person name="De Guttry C."/>
            <person name="Zahm M."/>
            <person name="Klopp C."/>
            <person name="Cabau C."/>
            <person name="Louis A."/>
            <person name="Berthelot C."/>
            <person name="Parey E."/>
            <person name="Roest Crollius H."/>
            <person name="Montfort J."/>
            <person name="Robinson-Rechavi M."/>
            <person name="Bucao C."/>
            <person name="Bouchez O."/>
            <person name="Gislard M."/>
            <person name="Lluch J."/>
            <person name="Milhes M."/>
            <person name="Lampietro C."/>
            <person name="Lopez Roques C."/>
            <person name="Donnadieu C."/>
            <person name="Braasch I."/>
            <person name="Desvignes T."/>
            <person name="Postlethwait J."/>
            <person name="Bobe J."/>
            <person name="Wedekind C."/>
            <person name="Guiguen Y."/>
        </authorList>
    </citation>
    <scope>NUCLEOTIDE SEQUENCE [LARGE SCALE GENOMIC DNA]</scope>
    <source>
        <strain evidence="4">Cs_M1</strain>
        <tissue evidence="4">Blood</tissue>
    </source>
</reference>
<accession>A0AAN8KZP8</accession>
<proteinExistence type="predicted"/>
<dbReference type="GO" id="GO:0003676">
    <property type="term" value="F:nucleic acid binding"/>
    <property type="evidence" value="ECO:0007669"/>
    <property type="project" value="InterPro"/>
</dbReference>